<dbReference type="Gene3D" id="3.30.379.10">
    <property type="entry name" value="Chitobiase/beta-hexosaminidase domain 2-like"/>
    <property type="match status" value="1"/>
</dbReference>
<keyword evidence="5" id="KW-0326">Glycosidase</keyword>
<evidence type="ECO:0000256" key="1">
    <source>
        <dbReference type="ARBA" id="ARBA00001231"/>
    </source>
</evidence>
<dbReference type="AlphaFoldDB" id="J9GKL2"/>
<dbReference type="InterPro" id="IPR025705">
    <property type="entry name" value="Beta_hexosaminidase_sua/sub"/>
</dbReference>
<evidence type="ECO:0000259" key="6">
    <source>
        <dbReference type="Pfam" id="PF00728"/>
    </source>
</evidence>
<evidence type="ECO:0000256" key="5">
    <source>
        <dbReference type="ARBA" id="ARBA00023295"/>
    </source>
</evidence>
<dbReference type="GO" id="GO:0030203">
    <property type="term" value="P:glycosaminoglycan metabolic process"/>
    <property type="evidence" value="ECO:0007669"/>
    <property type="project" value="TreeGrafter"/>
</dbReference>
<keyword evidence="4" id="KW-0378">Hydrolase</keyword>
<dbReference type="GO" id="GO:0016020">
    <property type="term" value="C:membrane"/>
    <property type="evidence" value="ECO:0007669"/>
    <property type="project" value="TreeGrafter"/>
</dbReference>
<dbReference type="InterPro" id="IPR015882">
    <property type="entry name" value="HEX_bac_N"/>
</dbReference>
<dbReference type="InterPro" id="IPR029018">
    <property type="entry name" value="Hex-like_dom2"/>
</dbReference>
<proteinExistence type="inferred from homology"/>
<evidence type="ECO:0000256" key="3">
    <source>
        <dbReference type="ARBA" id="ARBA00012663"/>
    </source>
</evidence>
<reference evidence="8" key="1">
    <citation type="journal article" date="2012" name="PLoS ONE">
        <title>Gene sets for utilization of primary and secondary nutrition supplies in the distal gut of endangered iberian lynx.</title>
        <authorList>
            <person name="Alcaide M."/>
            <person name="Messina E."/>
            <person name="Richter M."/>
            <person name="Bargiela R."/>
            <person name="Peplies J."/>
            <person name="Huws S.A."/>
            <person name="Newbold C.J."/>
            <person name="Golyshin P.N."/>
            <person name="Simon M.A."/>
            <person name="Lopez G."/>
            <person name="Yakimov M.M."/>
            <person name="Ferrer M."/>
        </authorList>
    </citation>
    <scope>NUCLEOTIDE SEQUENCE</scope>
</reference>
<dbReference type="EC" id="3.2.1.52" evidence="3"/>
<dbReference type="SUPFAM" id="SSF51445">
    <property type="entry name" value="(Trans)glycosidases"/>
    <property type="match status" value="1"/>
</dbReference>
<dbReference type="PRINTS" id="PR00738">
    <property type="entry name" value="GLHYDRLASE20"/>
</dbReference>
<sequence>MGGQEVIHLLPYPQRIHFADNPPFQLHRTVVRENKGVTVVRVDSLPGVPLNQEEGYRLEVNASGVRVEAVTDTGVYRAFQTLEQLRYEQHGKMYLPACEVTDWPAFRVRGFMQDVGRTYISMQELKREIDLLSRFKINVFHWHLTENQAWRLESKIYPQLNAPENMTRMPGKYYTQQEARELVDYCRQRQVLLIPEIDMPGHSEAFVRTFHTDMQSAKGMAILKELMAEACEVFEVPYMHIGTDEVGFTNSRFVPEMVAFVRSKGKKVISWNPGWKYAPGEIDMTQLWSSRGKAQPGIPAIDCRLHYINHFDTYADLVALYHSRILNKPWGSADAAGSIVAVWNDRFITDEKQIVRDNNVYACMLAFAERSWQGGGYGYFDSSENLLWEENAEVLGRFADFEDRMLWHKEHTFSGEPFPYVRQSHVRWRITDAFPNEGELSRVFPPEQEEADCYLFQGKRYGSRLVRGAGIYLRHVWGNTVKGFYDHPKENSTAYAYTWIYSPEEQEAGLFLEFQNYSRSESDLPPLPGTWDYKGSRAWLNGNELLPPVWLSSHRIRSNEVPMTNENASSRLPLPITLRKGWNKLLLKLPVGSFSTPEVRLVKWMFNAVVVTPDGKRELPRIVYSPDRKQDGMSE</sequence>
<dbReference type="Pfam" id="PF02838">
    <property type="entry name" value="Glyco_hydro_20b"/>
    <property type="match status" value="1"/>
</dbReference>
<accession>J9GKL2</accession>
<evidence type="ECO:0000256" key="4">
    <source>
        <dbReference type="ARBA" id="ARBA00022801"/>
    </source>
</evidence>
<feature type="domain" description="Beta-hexosaminidase bacterial type N-terminal" evidence="7">
    <location>
        <begin position="37"/>
        <end position="103"/>
    </location>
</feature>
<dbReference type="Pfam" id="PF00728">
    <property type="entry name" value="Glyco_hydro_20"/>
    <property type="match status" value="1"/>
</dbReference>
<evidence type="ECO:0000256" key="2">
    <source>
        <dbReference type="ARBA" id="ARBA00006285"/>
    </source>
</evidence>
<comment type="catalytic activity">
    <reaction evidence="1">
        <text>Hydrolysis of terminal non-reducing N-acetyl-D-hexosamine residues in N-acetyl-beta-D-hexosaminides.</text>
        <dbReference type="EC" id="3.2.1.52"/>
    </reaction>
</comment>
<dbReference type="EMBL" id="AMCI01000773">
    <property type="protein sequence ID" value="EJX07884.1"/>
    <property type="molecule type" value="Genomic_DNA"/>
</dbReference>
<gene>
    <name evidence="8" type="ORF">EVA_04016</name>
</gene>
<dbReference type="Gene3D" id="3.20.20.80">
    <property type="entry name" value="Glycosidases"/>
    <property type="match status" value="1"/>
</dbReference>
<dbReference type="GO" id="GO:0004563">
    <property type="term" value="F:beta-N-acetylhexosaminidase activity"/>
    <property type="evidence" value="ECO:0007669"/>
    <property type="project" value="UniProtKB-EC"/>
</dbReference>
<evidence type="ECO:0000313" key="8">
    <source>
        <dbReference type="EMBL" id="EJX07884.1"/>
    </source>
</evidence>
<feature type="domain" description="Glycoside hydrolase family 20 catalytic" evidence="6">
    <location>
        <begin position="106"/>
        <end position="209"/>
    </location>
</feature>
<dbReference type="SUPFAM" id="SSF55545">
    <property type="entry name" value="beta-N-acetylhexosaminidase-like domain"/>
    <property type="match status" value="1"/>
</dbReference>
<dbReference type="InterPro" id="IPR015883">
    <property type="entry name" value="Glyco_hydro_20_cat"/>
</dbReference>
<dbReference type="PANTHER" id="PTHR22600:SF57">
    <property type="entry name" value="BETA-N-ACETYLHEXOSAMINIDASE"/>
    <property type="match status" value="1"/>
</dbReference>
<organism evidence="8">
    <name type="scientific">gut metagenome</name>
    <dbReference type="NCBI Taxonomy" id="749906"/>
    <lineage>
        <taxon>unclassified sequences</taxon>
        <taxon>metagenomes</taxon>
        <taxon>organismal metagenomes</taxon>
    </lineage>
</organism>
<protein>
    <recommendedName>
        <fullName evidence="3">beta-N-acetylhexosaminidase</fullName>
        <ecNumber evidence="3">3.2.1.52</ecNumber>
    </recommendedName>
</protein>
<comment type="similarity">
    <text evidence="2">Belongs to the glycosyl hydrolase 20 family.</text>
</comment>
<evidence type="ECO:0000259" key="7">
    <source>
        <dbReference type="Pfam" id="PF02838"/>
    </source>
</evidence>
<dbReference type="PANTHER" id="PTHR22600">
    <property type="entry name" value="BETA-HEXOSAMINIDASE"/>
    <property type="match status" value="1"/>
</dbReference>
<comment type="caution">
    <text evidence="8">The sequence shown here is derived from an EMBL/GenBank/DDBJ whole genome shotgun (WGS) entry which is preliminary data.</text>
</comment>
<dbReference type="GO" id="GO:0005975">
    <property type="term" value="P:carbohydrate metabolic process"/>
    <property type="evidence" value="ECO:0007669"/>
    <property type="project" value="InterPro"/>
</dbReference>
<dbReference type="InterPro" id="IPR017853">
    <property type="entry name" value="GH"/>
</dbReference>
<name>J9GKL2_9ZZZZ</name>